<evidence type="ECO:0000256" key="2">
    <source>
        <dbReference type="ARBA" id="ARBA00022656"/>
    </source>
</evidence>
<feature type="compositionally biased region" description="Low complexity" evidence="8">
    <location>
        <begin position="638"/>
        <end position="652"/>
    </location>
</feature>
<dbReference type="Pfam" id="PF00884">
    <property type="entry name" value="Sulfatase"/>
    <property type="match status" value="1"/>
</dbReference>
<evidence type="ECO:0000256" key="7">
    <source>
        <dbReference type="ARBA" id="ARBA00023136"/>
    </source>
</evidence>
<proteinExistence type="predicted"/>
<dbReference type="InterPro" id="IPR011049">
    <property type="entry name" value="Serralysin-like_metalloprot_C"/>
</dbReference>
<dbReference type="PANTHER" id="PTHR45953:SF1">
    <property type="entry name" value="IDURONATE 2-SULFATASE"/>
    <property type="match status" value="1"/>
</dbReference>
<evidence type="ECO:0000256" key="8">
    <source>
        <dbReference type="SAM" id="MobiDB-lite"/>
    </source>
</evidence>
<dbReference type="GO" id="GO:0005509">
    <property type="term" value="F:calcium ion binding"/>
    <property type="evidence" value="ECO:0007669"/>
    <property type="project" value="InterPro"/>
</dbReference>
<dbReference type="InterPro" id="IPR003995">
    <property type="entry name" value="RTX_toxin_determinant-A"/>
</dbReference>
<keyword evidence="7" id="KW-0472">Membrane</keyword>
<evidence type="ECO:0000313" key="11">
    <source>
        <dbReference type="Proteomes" id="UP000249590"/>
    </source>
</evidence>
<keyword evidence="2" id="KW-0800">Toxin</keyword>
<dbReference type="InterPro" id="IPR018511">
    <property type="entry name" value="Hemolysin-typ_Ca-bd_CS"/>
</dbReference>
<organism evidence="10 11">
    <name type="scientific">Acuticoccus sediminis</name>
    <dbReference type="NCBI Taxonomy" id="2184697"/>
    <lineage>
        <taxon>Bacteria</taxon>
        <taxon>Pseudomonadati</taxon>
        <taxon>Pseudomonadota</taxon>
        <taxon>Alphaproteobacteria</taxon>
        <taxon>Hyphomicrobiales</taxon>
        <taxon>Amorphaceae</taxon>
        <taxon>Acuticoccus</taxon>
    </lineage>
</organism>
<feature type="region of interest" description="Disordered" evidence="8">
    <location>
        <begin position="604"/>
        <end position="657"/>
    </location>
</feature>
<reference evidence="10 11" key="1">
    <citation type="submission" date="2018-05" db="EMBL/GenBank/DDBJ databases">
        <title>Acuticoccus sediminis sp. nov., isolated from deep-sea sediment of Indian Ocean.</title>
        <authorList>
            <person name="Liu X."/>
            <person name="Lai Q."/>
            <person name="Du Y."/>
            <person name="Sun F."/>
            <person name="Zhang X."/>
            <person name="Wang S."/>
            <person name="Shao Z."/>
        </authorList>
    </citation>
    <scope>NUCLEOTIDE SEQUENCE [LARGE SCALE GENOMIC DNA]</scope>
    <source>
        <strain evidence="10 11">PTG4-2</strain>
    </source>
</reference>
<dbReference type="GO" id="GO:0008484">
    <property type="term" value="F:sulfuric ester hydrolase activity"/>
    <property type="evidence" value="ECO:0007669"/>
    <property type="project" value="TreeGrafter"/>
</dbReference>
<evidence type="ECO:0000256" key="6">
    <source>
        <dbReference type="ARBA" id="ARBA00023026"/>
    </source>
</evidence>
<dbReference type="OrthoDB" id="9795675at2"/>
<dbReference type="EMBL" id="QHHQ01000002">
    <property type="protein sequence ID" value="RAI01863.1"/>
    <property type="molecule type" value="Genomic_DNA"/>
</dbReference>
<dbReference type="Gene3D" id="3.40.720.10">
    <property type="entry name" value="Alkaline Phosphatase, subunit A"/>
    <property type="match status" value="1"/>
</dbReference>
<dbReference type="PROSITE" id="PS00330">
    <property type="entry name" value="HEMOLYSIN_CALCIUM"/>
    <property type="match status" value="5"/>
</dbReference>
<dbReference type="SUPFAM" id="SSF51120">
    <property type="entry name" value="beta-Roll"/>
    <property type="match status" value="2"/>
</dbReference>
<dbReference type="InterPro" id="IPR017850">
    <property type="entry name" value="Alkaline_phosphatase_core_sf"/>
</dbReference>
<accession>A0A8B2NVS4</accession>
<gene>
    <name evidence="10" type="ORF">DLJ53_10690</name>
</gene>
<evidence type="ECO:0000256" key="5">
    <source>
        <dbReference type="ARBA" id="ARBA00022801"/>
    </source>
</evidence>
<dbReference type="PANTHER" id="PTHR45953">
    <property type="entry name" value="IDURONATE 2-SULFATASE"/>
    <property type="match status" value="1"/>
</dbReference>
<dbReference type="Pfam" id="PF00353">
    <property type="entry name" value="HemolysinCabind"/>
    <property type="match status" value="2"/>
</dbReference>
<evidence type="ECO:0000259" key="9">
    <source>
        <dbReference type="Pfam" id="PF00884"/>
    </source>
</evidence>
<comment type="subcellular location">
    <subcellularLocation>
        <location evidence="1">Membrane</location>
    </subcellularLocation>
</comment>
<dbReference type="PRINTS" id="PR00313">
    <property type="entry name" value="CABNDNGRPT"/>
</dbReference>
<dbReference type="RefSeq" id="WP_111345048.1">
    <property type="nucleotide sequence ID" value="NZ_QHHQ01000002.1"/>
</dbReference>
<dbReference type="GO" id="GO:0016020">
    <property type="term" value="C:membrane"/>
    <property type="evidence" value="ECO:0007669"/>
    <property type="project" value="UniProtKB-SubCell"/>
</dbReference>
<dbReference type="InterPro" id="IPR000917">
    <property type="entry name" value="Sulfatase_N"/>
</dbReference>
<dbReference type="GO" id="GO:0090729">
    <property type="term" value="F:toxin activity"/>
    <property type="evidence" value="ECO:0007669"/>
    <property type="project" value="UniProtKB-KW"/>
</dbReference>
<evidence type="ECO:0000313" key="10">
    <source>
        <dbReference type="EMBL" id="RAI01863.1"/>
    </source>
</evidence>
<comment type="caution">
    <text evidence="10">The sequence shown here is derived from an EMBL/GenBank/DDBJ whole genome shotgun (WGS) entry which is preliminary data.</text>
</comment>
<dbReference type="PRINTS" id="PR01488">
    <property type="entry name" value="RTXTOXINA"/>
</dbReference>
<keyword evidence="3" id="KW-0479">Metal-binding</keyword>
<dbReference type="InterPro" id="IPR001343">
    <property type="entry name" value="Hemolysn_Ca-bd"/>
</dbReference>
<protein>
    <recommendedName>
        <fullName evidence="9">Sulfatase N-terminal domain-containing protein</fullName>
    </recommendedName>
</protein>
<dbReference type="Gene3D" id="2.150.10.10">
    <property type="entry name" value="Serralysin-like metalloprotease, C-terminal"/>
    <property type="match status" value="2"/>
</dbReference>
<dbReference type="Proteomes" id="UP000249590">
    <property type="component" value="Unassembled WGS sequence"/>
</dbReference>
<evidence type="ECO:0000256" key="3">
    <source>
        <dbReference type="ARBA" id="ARBA00022723"/>
    </source>
</evidence>
<dbReference type="AlphaFoldDB" id="A0A8B2NVS4"/>
<sequence length="738" mass="79264">MRDLVVIAVDDLFNVWNYQRQFGVALQTPNLDRLAAMGVSFTNAQATTPLCSPSRAAALTGQSAFTTGVVTNKDAPRWHTDVDLAATLPAVLQAAGYETHGFGKLFHENPLPEGVASQLFDSYFSAPLGTYRPAVNGRFSVGTYGGAEKDLGDFITTKAAADLLRDYESDAPLSLMVGLKDPHVPLVSTQDYKDLYPLERIVVPEWLGDEPPAWMREFTRNGLWDTIVESGWGRLYIQGYFANISEMDARLGEILDAIEASGRDPVIAFWSDHGYMVGDHDLVGKFTPYEEATGAPLIFVDPESGARGVRHDGVVSLLDMMPTILDLVGVPIPETVEGHSLASVVSDPREPTDGFALTAIMGSISMRTPRFRITRYEDNTYELFDCRRDPAEAHNLVDVPRYDNVLTKLQNWLQAEAEDRGVTFFDRAKVVRFDATWGQQYFFSADTSDILSIDDEGGYDRGHSNNPVVRMPGWMEDFWFTAADANNAGQVYGNRLDNQIFGSGPGGYPPGGDDLLAGAGGSDRISGGPGDDTLMGGPGEDVLIGGDGNDSLRGGPGADVLDGGRGRDLASYWTSGSSVVADLRSRLQNTGEAAGDTYVNIQNLQGSKNDDHLGGDRGRNELSGGPGDDLLEGRHGNDTLAGGTGSDTLTGGTEDDELIGGPGKDLFVLGPHFGHDVIADFRPGTDRLDLRDLAFESVPDALDAFTANDGDAALHVRGDVLVLSGVDVGDLQAGDLLL</sequence>
<evidence type="ECO:0000256" key="1">
    <source>
        <dbReference type="ARBA" id="ARBA00004370"/>
    </source>
</evidence>
<keyword evidence="4" id="KW-0677">Repeat</keyword>
<dbReference type="SUPFAM" id="SSF53649">
    <property type="entry name" value="Alkaline phosphatase-like"/>
    <property type="match status" value="1"/>
</dbReference>
<name>A0A8B2NVS4_9HYPH</name>
<feature type="domain" description="Sulfatase N-terminal" evidence="9">
    <location>
        <begin position="3"/>
        <end position="330"/>
    </location>
</feature>
<keyword evidence="6" id="KW-0843">Virulence</keyword>
<keyword evidence="5" id="KW-0378">Hydrolase</keyword>
<feature type="compositionally biased region" description="Basic and acidic residues" evidence="8">
    <location>
        <begin position="608"/>
        <end position="620"/>
    </location>
</feature>
<evidence type="ECO:0000256" key="4">
    <source>
        <dbReference type="ARBA" id="ARBA00022737"/>
    </source>
</evidence>
<keyword evidence="11" id="KW-1185">Reference proteome</keyword>
<dbReference type="GO" id="GO:0005737">
    <property type="term" value="C:cytoplasm"/>
    <property type="evidence" value="ECO:0007669"/>
    <property type="project" value="TreeGrafter"/>
</dbReference>
<dbReference type="GO" id="GO:0005576">
    <property type="term" value="C:extracellular region"/>
    <property type="evidence" value="ECO:0007669"/>
    <property type="project" value="InterPro"/>
</dbReference>